<reference evidence="1 2" key="1">
    <citation type="journal article" date="2013" name="BMC Genomics">
        <title>The miniature genome of a carnivorous plant Genlisea aurea contains a low number of genes and short non-coding sequences.</title>
        <authorList>
            <person name="Leushkin E.V."/>
            <person name="Sutormin R.A."/>
            <person name="Nabieva E.R."/>
            <person name="Penin A.A."/>
            <person name="Kondrashov A.S."/>
            <person name="Logacheva M.D."/>
        </authorList>
    </citation>
    <scope>NUCLEOTIDE SEQUENCE [LARGE SCALE GENOMIC DNA]</scope>
</reference>
<protein>
    <submittedName>
        <fullName evidence="1">Uncharacterized protein</fullName>
    </submittedName>
</protein>
<dbReference type="AlphaFoldDB" id="S8C2Y6"/>
<dbReference type="InterPro" id="IPR023214">
    <property type="entry name" value="HAD_sf"/>
</dbReference>
<feature type="non-terminal residue" evidence="1">
    <location>
        <position position="1"/>
    </location>
</feature>
<organism evidence="1 2">
    <name type="scientific">Genlisea aurea</name>
    <dbReference type="NCBI Taxonomy" id="192259"/>
    <lineage>
        <taxon>Eukaryota</taxon>
        <taxon>Viridiplantae</taxon>
        <taxon>Streptophyta</taxon>
        <taxon>Embryophyta</taxon>
        <taxon>Tracheophyta</taxon>
        <taxon>Spermatophyta</taxon>
        <taxon>Magnoliopsida</taxon>
        <taxon>eudicotyledons</taxon>
        <taxon>Gunneridae</taxon>
        <taxon>Pentapetalae</taxon>
        <taxon>asterids</taxon>
        <taxon>lamiids</taxon>
        <taxon>Lamiales</taxon>
        <taxon>Lentibulariaceae</taxon>
        <taxon>Genlisea</taxon>
    </lineage>
</organism>
<gene>
    <name evidence="1" type="ORF">M569_13787</name>
</gene>
<sequence length="86" mass="8863">QVMYKSAMAMAGVDDVDECIAVGDSLHHDIKGANVAGVRSVFISNGIHAAELGISEFGEAASDSCVSSLASSCGAYPSYVLSSFTW</sequence>
<dbReference type="EMBL" id="AUSU01007149">
    <property type="protein sequence ID" value="EPS61014.1"/>
    <property type="molecule type" value="Genomic_DNA"/>
</dbReference>
<dbReference type="Proteomes" id="UP000015453">
    <property type="component" value="Unassembled WGS sequence"/>
</dbReference>
<dbReference type="InterPro" id="IPR036412">
    <property type="entry name" value="HAD-like_sf"/>
</dbReference>
<dbReference type="Gene3D" id="3.40.50.1000">
    <property type="entry name" value="HAD superfamily/HAD-like"/>
    <property type="match status" value="1"/>
</dbReference>
<name>S8C2Y6_9LAMI</name>
<dbReference type="SUPFAM" id="SSF56784">
    <property type="entry name" value="HAD-like"/>
    <property type="match status" value="1"/>
</dbReference>
<accession>S8C2Y6</accession>
<evidence type="ECO:0000313" key="2">
    <source>
        <dbReference type="Proteomes" id="UP000015453"/>
    </source>
</evidence>
<dbReference type="Pfam" id="PF13242">
    <property type="entry name" value="Hydrolase_like"/>
    <property type="match status" value="1"/>
</dbReference>
<dbReference type="OrthoDB" id="426235at2759"/>
<keyword evidence="2" id="KW-1185">Reference proteome</keyword>
<evidence type="ECO:0000313" key="1">
    <source>
        <dbReference type="EMBL" id="EPS61014.1"/>
    </source>
</evidence>
<comment type="caution">
    <text evidence="1">The sequence shown here is derived from an EMBL/GenBank/DDBJ whole genome shotgun (WGS) entry which is preliminary data.</text>
</comment>
<proteinExistence type="predicted"/>